<evidence type="ECO:0000313" key="3">
    <source>
        <dbReference type="Proteomes" id="UP000295341"/>
    </source>
</evidence>
<evidence type="ECO:0000259" key="1">
    <source>
        <dbReference type="Pfam" id="PF01323"/>
    </source>
</evidence>
<dbReference type="Proteomes" id="UP000295341">
    <property type="component" value="Unassembled WGS sequence"/>
</dbReference>
<feature type="domain" description="DSBA-like thioredoxin" evidence="1">
    <location>
        <begin position="11"/>
        <end position="203"/>
    </location>
</feature>
<dbReference type="Pfam" id="PF01323">
    <property type="entry name" value="DSBA"/>
    <property type="match status" value="1"/>
</dbReference>
<dbReference type="Gene3D" id="3.40.30.10">
    <property type="entry name" value="Glutaredoxin"/>
    <property type="match status" value="1"/>
</dbReference>
<reference evidence="2 3" key="1">
    <citation type="submission" date="2019-03" db="EMBL/GenBank/DDBJ databases">
        <title>Genomic Encyclopedia of Type Strains, Phase IV (KMG-IV): sequencing the most valuable type-strain genomes for metagenomic binning, comparative biology and taxonomic classification.</title>
        <authorList>
            <person name="Goeker M."/>
        </authorList>
    </citation>
    <scope>NUCLEOTIDE SEQUENCE [LARGE SCALE GENOMIC DNA]</scope>
    <source>
        <strain evidence="2 3">DSM 26377</strain>
    </source>
</reference>
<dbReference type="InterPro" id="IPR036249">
    <property type="entry name" value="Thioredoxin-like_sf"/>
</dbReference>
<accession>A0A4R7PB23</accession>
<dbReference type="PANTHER" id="PTHR13887">
    <property type="entry name" value="GLUTATHIONE S-TRANSFERASE KAPPA"/>
    <property type="match status" value="1"/>
</dbReference>
<proteinExistence type="predicted"/>
<dbReference type="InterPro" id="IPR001853">
    <property type="entry name" value="DSBA-like_thioredoxin_dom"/>
</dbReference>
<comment type="caution">
    <text evidence="2">The sequence shown here is derived from an EMBL/GenBank/DDBJ whole genome shotgun (WGS) entry which is preliminary data.</text>
</comment>
<sequence>MDTQVEKELIYVADPMCSWCWGFSPVIEQLARMLQGRATIRVLPGGLRPDVREPLSEHEVGYIMAEWRKIAQQTGQPFDFEQPLDTTYVYNTEPSCRALSVMIRERPACGLDYLKSLQQAFYVGRRDLKDPEVLADYAQSFGVPRAVFLDKLDQPAAVEAFNEDVGFARRCGIEGFPSVLLRSGLRIQRLTVGYQPIEVLQPHILRWLEAA</sequence>
<gene>
    <name evidence="2" type="ORF">DFR24_0637</name>
</gene>
<organism evidence="2 3">
    <name type="scientific">Panacagrimonas perspica</name>
    <dbReference type="NCBI Taxonomy" id="381431"/>
    <lineage>
        <taxon>Bacteria</taxon>
        <taxon>Pseudomonadati</taxon>
        <taxon>Pseudomonadota</taxon>
        <taxon>Gammaproteobacteria</taxon>
        <taxon>Nevskiales</taxon>
        <taxon>Nevskiaceae</taxon>
        <taxon>Panacagrimonas</taxon>
    </lineage>
</organism>
<keyword evidence="3" id="KW-1185">Reference proteome</keyword>
<name>A0A4R7PB23_9GAMM</name>
<dbReference type="OrthoDB" id="9813770at2"/>
<dbReference type="Gene3D" id="1.10.472.60">
    <property type="entry name" value="putative protein disulfide isomerase domain"/>
    <property type="match status" value="1"/>
</dbReference>
<dbReference type="RefSeq" id="WP_133879876.1">
    <property type="nucleotide sequence ID" value="NZ_MWIN01000014.1"/>
</dbReference>
<dbReference type="PANTHER" id="PTHR13887:SF54">
    <property type="entry name" value="DSBA FAMILY PROTEIN"/>
    <property type="match status" value="1"/>
</dbReference>
<dbReference type="AlphaFoldDB" id="A0A4R7PB23"/>
<dbReference type="GO" id="GO:0016491">
    <property type="term" value="F:oxidoreductase activity"/>
    <property type="evidence" value="ECO:0007669"/>
    <property type="project" value="InterPro"/>
</dbReference>
<dbReference type="EMBL" id="SOBT01000008">
    <property type="protein sequence ID" value="TDU31273.1"/>
    <property type="molecule type" value="Genomic_DNA"/>
</dbReference>
<evidence type="ECO:0000313" key="2">
    <source>
        <dbReference type="EMBL" id="TDU31273.1"/>
    </source>
</evidence>
<dbReference type="SUPFAM" id="SSF52833">
    <property type="entry name" value="Thioredoxin-like"/>
    <property type="match status" value="1"/>
</dbReference>
<dbReference type="CDD" id="cd03025">
    <property type="entry name" value="DsbA_FrnE_like"/>
    <property type="match status" value="1"/>
</dbReference>
<protein>
    <recommendedName>
        <fullName evidence="1">DSBA-like thioredoxin domain-containing protein</fullName>
    </recommendedName>
</protein>